<name>A0A1G2LRU1_9BACT</name>
<dbReference type="Proteomes" id="UP000178302">
    <property type="component" value="Unassembled WGS sequence"/>
</dbReference>
<dbReference type="InterPro" id="IPR036049">
    <property type="entry name" value="Ribosomal_uL29_sf"/>
</dbReference>
<organism evidence="6 7">
    <name type="scientific">Candidatus Tagabacteria bacterium RIFCSPLOWO2_01_FULL_39_11</name>
    <dbReference type="NCBI Taxonomy" id="1802295"/>
    <lineage>
        <taxon>Bacteria</taxon>
        <taxon>Candidatus Tagaibacteriota</taxon>
    </lineage>
</organism>
<dbReference type="AlphaFoldDB" id="A0A1G2LRU1"/>
<evidence type="ECO:0000313" key="7">
    <source>
        <dbReference type="Proteomes" id="UP000178302"/>
    </source>
</evidence>
<dbReference type="InterPro" id="IPR001854">
    <property type="entry name" value="Ribosomal_uL29"/>
</dbReference>
<dbReference type="NCBIfam" id="TIGR00012">
    <property type="entry name" value="L29"/>
    <property type="match status" value="1"/>
</dbReference>
<dbReference type="GO" id="GO:0003735">
    <property type="term" value="F:structural constituent of ribosome"/>
    <property type="evidence" value="ECO:0007669"/>
    <property type="project" value="InterPro"/>
</dbReference>
<dbReference type="Pfam" id="PF00831">
    <property type="entry name" value="Ribosomal_L29"/>
    <property type="match status" value="1"/>
</dbReference>
<evidence type="ECO:0000256" key="2">
    <source>
        <dbReference type="ARBA" id="ARBA00022980"/>
    </source>
</evidence>
<evidence type="ECO:0000256" key="5">
    <source>
        <dbReference type="HAMAP-Rule" id="MF_00374"/>
    </source>
</evidence>
<evidence type="ECO:0000313" key="6">
    <source>
        <dbReference type="EMBL" id="OHA13589.1"/>
    </source>
</evidence>
<dbReference type="EMBL" id="MHQZ01000029">
    <property type="protein sequence ID" value="OHA13589.1"/>
    <property type="molecule type" value="Genomic_DNA"/>
</dbReference>
<comment type="similarity">
    <text evidence="1 5">Belongs to the universal ribosomal protein uL29 family.</text>
</comment>
<dbReference type="GO" id="GO:1990904">
    <property type="term" value="C:ribonucleoprotein complex"/>
    <property type="evidence" value="ECO:0007669"/>
    <property type="project" value="UniProtKB-KW"/>
</dbReference>
<dbReference type="HAMAP" id="MF_00374">
    <property type="entry name" value="Ribosomal_uL29"/>
    <property type="match status" value="1"/>
</dbReference>
<evidence type="ECO:0000256" key="3">
    <source>
        <dbReference type="ARBA" id="ARBA00023274"/>
    </source>
</evidence>
<dbReference type="GO" id="GO:0006412">
    <property type="term" value="P:translation"/>
    <property type="evidence" value="ECO:0007669"/>
    <property type="project" value="UniProtKB-UniRule"/>
</dbReference>
<keyword evidence="2 5" id="KW-0689">Ribosomal protein</keyword>
<reference evidence="6 7" key="1">
    <citation type="journal article" date="2016" name="Nat. Commun.">
        <title>Thousands of microbial genomes shed light on interconnected biogeochemical processes in an aquifer system.</title>
        <authorList>
            <person name="Anantharaman K."/>
            <person name="Brown C.T."/>
            <person name="Hug L.A."/>
            <person name="Sharon I."/>
            <person name="Castelle C.J."/>
            <person name="Probst A.J."/>
            <person name="Thomas B.C."/>
            <person name="Singh A."/>
            <person name="Wilkins M.J."/>
            <person name="Karaoz U."/>
            <person name="Brodie E.L."/>
            <person name="Williams K.H."/>
            <person name="Hubbard S.S."/>
            <person name="Banfield J.F."/>
        </authorList>
    </citation>
    <scope>NUCLEOTIDE SEQUENCE [LARGE SCALE GENOMIC DNA]</scope>
</reference>
<evidence type="ECO:0000256" key="4">
    <source>
        <dbReference type="ARBA" id="ARBA00035204"/>
    </source>
</evidence>
<keyword evidence="3 5" id="KW-0687">Ribonucleoprotein</keyword>
<evidence type="ECO:0000256" key="1">
    <source>
        <dbReference type="ARBA" id="ARBA00009254"/>
    </source>
</evidence>
<dbReference type="SUPFAM" id="SSF46561">
    <property type="entry name" value="Ribosomal protein L29 (L29p)"/>
    <property type="match status" value="1"/>
</dbReference>
<sequence length="64" mass="7582">MKIVELKQLSKKELKETLQKKRTSLRSFYFNISKGKVKNMKEAREIKKDIARILTLENQGTKRS</sequence>
<dbReference type="GO" id="GO:0005840">
    <property type="term" value="C:ribosome"/>
    <property type="evidence" value="ECO:0007669"/>
    <property type="project" value="UniProtKB-KW"/>
</dbReference>
<proteinExistence type="inferred from homology"/>
<comment type="caution">
    <text evidence="6">The sequence shown here is derived from an EMBL/GenBank/DDBJ whole genome shotgun (WGS) entry which is preliminary data.</text>
</comment>
<accession>A0A1G2LRU1</accession>
<gene>
    <name evidence="5" type="primary">rpmC</name>
    <name evidence="6" type="ORF">A2909_02305</name>
</gene>
<dbReference type="Gene3D" id="1.10.287.310">
    <property type="match status" value="1"/>
</dbReference>
<protein>
    <recommendedName>
        <fullName evidence="4 5">Large ribosomal subunit protein uL29</fullName>
    </recommendedName>
</protein>